<dbReference type="PANTHER" id="PTHR21310:SF42">
    <property type="entry name" value="BIFUNCTIONAL AAC_APH"/>
    <property type="match status" value="1"/>
</dbReference>
<dbReference type="STRING" id="446860.AS188_04370"/>
<dbReference type="InterPro" id="IPR051678">
    <property type="entry name" value="AGP_Transferase"/>
</dbReference>
<dbReference type="Proteomes" id="UP000057181">
    <property type="component" value="Chromosome"/>
</dbReference>
<dbReference type="Pfam" id="PF01636">
    <property type="entry name" value="APH"/>
    <property type="match status" value="1"/>
</dbReference>
<organism evidence="2 4">
    <name type="scientific">Kocuria flava</name>
    <dbReference type="NCBI Taxonomy" id="446860"/>
    <lineage>
        <taxon>Bacteria</taxon>
        <taxon>Bacillati</taxon>
        <taxon>Actinomycetota</taxon>
        <taxon>Actinomycetes</taxon>
        <taxon>Micrococcales</taxon>
        <taxon>Micrococcaceae</taxon>
        <taxon>Kocuria</taxon>
    </lineage>
</organism>
<dbReference type="SUPFAM" id="SSF56112">
    <property type="entry name" value="Protein kinase-like (PK-like)"/>
    <property type="match status" value="1"/>
</dbReference>
<accession>A0A0U3G7N3</accession>
<dbReference type="InterPro" id="IPR011009">
    <property type="entry name" value="Kinase-like_dom_sf"/>
</dbReference>
<evidence type="ECO:0000313" key="2">
    <source>
        <dbReference type="EMBL" id="ALU39115.1"/>
    </source>
</evidence>
<keyword evidence="5" id="KW-1185">Reference proteome</keyword>
<proteinExistence type="predicted"/>
<protein>
    <recommendedName>
        <fullName evidence="1">Aminoglycoside phosphotransferase domain-containing protein</fullName>
    </recommendedName>
</protein>
<evidence type="ECO:0000313" key="3">
    <source>
        <dbReference type="EMBL" id="GEO90868.1"/>
    </source>
</evidence>
<dbReference type="OrthoDB" id="9797603at2"/>
<dbReference type="RefSeq" id="WP_058857827.1">
    <property type="nucleotide sequence ID" value="NZ_BJZR01000003.1"/>
</dbReference>
<dbReference type="KEGG" id="kfv:AS188_04370"/>
<sequence>MDAELPTTAQVRRLLDEQLPAGLRDLAGAPVRFAARGWDNAVFRVGEDRAARLPLRAAAVPLLAAELRWTAEAAAPLVRLGLGVPVPRFAGRPGAGLPWPWALVDWVPGEPVALLPVVRRDRPAADLARALAALHRPAPAGAPHHPRRGVDLDRRLATAPPDWSALARRLGPGTAARLREVVAAGVRAAPWTGPPLWLHGDPHPWNLVHRDGRLSGLVDFGDVCAGDPASDLATAWLSLDARQRAGFRAVVDTAGGHDDAVWVRAAAWAALYTAALAGRPGSWPRFGPVAAHAAAQLTARGGA</sequence>
<dbReference type="Gene3D" id="3.90.1200.10">
    <property type="match status" value="1"/>
</dbReference>
<dbReference type="InterPro" id="IPR002575">
    <property type="entry name" value="Aminoglycoside_PTrfase"/>
</dbReference>
<dbReference type="EMBL" id="BJZR01000003">
    <property type="protein sequence ID" value="GEO90868.1"/>
    <property type="molecule type" value="Genomic_DNA"/>
</dbReference>
<evidence type="ECO:0000259" key="1">
    <source>
        <dbReference type="Pfam" id="PF01636"/>
    </source>
</evidence>
<reference evidence="2 4" key="1">
    <citation type="submission" date="2015-11" db="EMBL/GenBank/DDBJ databases">
        <title>Complete Genome Sequence of Kocuria flava strain HO-9041.</title>
        <authorList>
            <person name="Zhou M."/>
            <person name="Dai J."/>
        </authorList>
    </citation>
    <scope>NUCLEOTIDE SEQUENCE [LARGE SCALE GENOMIC DNA]</scope>
    <source>
        <strain evidence="2 4">HO-9041</strain>
    </source>
</reference>
<dbReference type="EMBL" id="CP013254">
    <property type="protein sequence ID" value="ALU39115.1"/>
    <property type="molecule type" value="Genomic_DNA"/>
</dbReference>
<gene>
    <name evidence="2" type="ORF">AS188_04370</name>
    <name evidence="3" type="ORF">KFL01_01740</name>
</gene>
<name>A0A0U3G7N3_9MICC</name>
<reference evidence="3 5" key="2">
    <citation type="submission" date="2019-07" db="EMBL/GenBank/DDBJ databases">
        <title>Whole genome shotgun sequence of Kocuria flava NBRC 107626.</title>
        <authorList>
            <person name="Hosoyama A."/>
            <person name="Uohara A."/>
            <person name="Ohji S."/>
            <person name="Ichikawa N."/>
        </authorList>
    </citation>
    <scope>NUCLEOTIDE SEQUENCE [LARGE SCALE GENOMIC DNA]</scope>
    <source>
        <strain evidence="3 5">NBRC 107626</strain>
    </source>
</reference>
<feature type="domain" description="Aminoglycoside phosphotransferase" evidence="1">
    <location>
        <begin position="31"/>
        <end position="267"/>
    </location>
</feature>
<dbReference type="Proteomes" id="UP000321155">
    <property type="component" value="Unassembled WGS sequence"/>
</dbReference>
<evidence type="ECO:0000313" key="4">
    <source>
        <dbReference type="Proteomes" id="UP000057181"/>
    </source>
</evidence>
<dbReference type="Gene3D" id="3.30.200.20">
    <property type="entry name" value="Phosphorylase Kinase, domain 1"/>
    <property type="match status" value="1"/>
</dbReference>
<dbReference type="AlphaFoldDB" id="A0A0U3G7N3"/>
<evidence type="ECO:0000313" key="5">
    <source>
        <dbReference type="Proteomes" id="UP000321155"/>
    </source>
</evidence>
<dbReference type="PANTHER" id="PTHR21310">
    <property type="entry name" value="AMINOGLYCOSIDE PHOSPHOTRANSFERASE-RELATED-RELATED"/>
    <property type="match status" value="1"/>
</dbReference>